<keyword evidence="2" id="KW-0808">Transferase</keyword>
<comment type="caution">
    <text evidence="2">The sequence shown here is derived from an EMBL/GenBank/DDBJ whole genome shotgun (WGS) entry which is preliminary data.</text>
</comment>
<gene>
    <name evidence="2" type="ORF">FHG66_01805</name>
</gene>
<proteinExistence type="predicted"/>
<dbReference type="Proteomes" id="UP000305887">
    <property type="component" value="Unassembled WGS sequence"/>
</dbReference>
<dbReference type="Pfam" id="PF00535">
    <property type="entry name" value="Glycos_transf_2"/>
    <property type="match status" value="1"/>
</dbReference>
<keyword evidence="3" id="KW-1185">Reference proteome</keyword>
<reference evidence="2 3" key="1">
    <citation type="submission" date="2019-06" db="EMBL/GenBank/DDBJ databases">
        <title>YIM 131921 draft genome.</title>
        <authorList>
            <person name="Jiang L."/>
        </authorList>
    </citation>
    <scope>NUCLEOTIDE SEQUENCE [LARGE SCALE GENOMIC DNA]</scope>
    <source>
        <strain evidence="2 3">YIM 131921</strain>
    </source>
</reference>
<dbReference type="AlphaFoldDB" id="A0A5C4N443"/>
<dbReference type="RefSeq" id="WP_139074985.1">
    <property type="nucleotide sequence ID" value="NZ_VDFU01000002.1"/>
</dbReference>
<accession>A0A5C4N443</accession>
<dbReference type="CDD" id="cd06433">
    <property type="entry name" value="GT_2_WfgS_like"/>
    <property type="match status" value="1"/>
</dbReference>
<name>A0A5C4N443_9RHOB</name>
<dbReference type="OrthoDB" id="5291101at2"/>
<dbReference type="PANTHER" id="PTHR43685:SF2">
    <property type="entry name" value="GLYCOSYLTRANSFERASE 2-LIKE DOMAIN-CONTAINING PROTEIN"/>
    <property type="match status" value="1"/>
</dbReference>
<evidence type="ECO:0000259" key="1">
    <source>
        <dbReference type="Pfam" id="PF00535"/>
    </source>
</evidence>
<dbReference type="GO" id="GO:0016740">
    <property type="term" value="F:transferase activity"/>
    <property type="evidence" value="ECO:0007669"/>
    <property type="project" value="UniProtKB-KW"/>
</dbReference>
<sequence length="246" mass="27370">MLISIITAIYNRADTVGDAAQSLRAQTWTDYEHVIQDGGSTDGTLQVLDGLADERTRLQTGRDSGIYDALNRALARTTGEVVGLLHSDDLLAAPDILASVAQAFEDPSVDAVYGDLLYVSRSDPSKVIRTWASQPFHPALLRRGWMPPHPTLFLRRRVIERHGVYDTSYRIAADYDSILRYFGQPGFKAVHVPKVFVRMRVGGESNRSVERILRKSREDLRALRTNKAGGVGALVLKNTSKITQFF</sequence>
<protein>
    <submittedName>
        <fullName evidence="2">Glycosyltransferase</fullName>
    </submittedName>
</protein>
<evidence type="ECO:0000313" key="2">
    <source>
        <dbReference type="EMBL" id="TNC52301.1"/>
    </source>
</evidence>
<dbReference type="PANTHER" id="PTHR43685">
    <property type="entry name" value="GLYCOSYLTRANSFERASE"/>
    <property type="match status" value="1"/>
</dbReference>
<dbReference type="SUPFAM" id="SSF53448">
    <property type="entry name" value="Nucleotide-diphospho-sugar transferases"/>
    <property type="match status" value="1"/>
</dbReference>
<dbReference type="InterPro" id="IPR001173">
    <property type="entry name" value="Glyco_trans_2-like"/>
</dbReference>
<feature type="domain" description="Glycosyltransferase 2-like" evidence="1">
    <location>
        <begin position="4"/>
        <end position="132"/>
    </location>
</feature>
<dbReference type="InterPro" id="IPR029044">
    <property type="entry name" value="Nucleotide-diphossugar_trans"/>
</dbReference>
<dbReference type="EMBL" id="VDFU01000002">
    <property type="protein sequence ID" value="TNC52301.1"/>
    <property type="molecule type" value="Genomic_DNA"/>
</dbReference>
<dbReference type="InterPro" id="IPR050834">
    <property type="entry name" value="Glycosyltransf_2"/>
</dbReference>
<organism evidence="2 3">
    <name type="scientific">Rubellimicrobium rubrum</name>
    <dbReference type="NCBI Taxonomy" id="2585369"/>
    <lineage>
        <taxon>Bacteria</taxon>
        <taxon>Pseudomonadati</taxon>
        <taxon>Pseudomonadota</taxon>
        <taxon>Alphaproteobacteria</taxon>
        <taxon>Rhodobacterales</taxon>
        <taxon>Roseobacteraceae</taxon>
        <taxon>Rubellimicrobium</taxon>
    </lineage>
</organism>
<dbReference type="Gene3D" id="3.90.550.10">
    <property type="entry name" value="Spore Coat Polysaccharide Biosynthesis Protein SpsA, Chain A"/>
    <property type="match status" value="1"/>
</dbReference>
<evidence type="ECO:0000313" key="3">
    <source>
        <dbReference type="Proteomes" id="UP000305887"/>
    </source>
</evidence>